<dbReference type="PROSITE" id="PS50995">
    <property type="entry name" value="HTH_MARR_2"/>
    <property type="match status" value="1"/>
</dbReference>
<dbReference type="SMART" id="SM00347">
    <property type="entry name" value="HTH_MARR"/>
    <property type="match status" value="1"/>
</dbReference>
<feature type="region of interest" description="Disordered" evidence="4">
    <location>
        <begin position="143"/>
        <end position="164"/>
    </location>
</feature>
<evidence type="ECO:0000256" key="2">
    <source>
        <dbReference type="ARBA" id="ARBA00023125"/>
    </source>
</evidence>
<dbReference type="SUPFAM" id="SSF46785">
    <property type="entry name" value="Winged helix' DNA-binding domain"/>
    <property type="match status" value="1"/>
</dbReference>
<dbReference type="PANTHER" id="PTHR42756">
    <property type="entry name" value="TRANSCRIPTIONAL REGULATOR, MARR"/>
    <property type="match status" value="1"/>
</dbReference>
<dbReference type="InterPro" id="IPR036388">
    <property type="entry name" value="WH-like_DNA-bd_sf"/>
</dbReference>
<dbReference type="Pfam" id="PF12802">
    <property type="entry name" value="MarR_2"/>
    <property type="match status" value="1"/>
</dbReference>
<reference evidence="7" key="1">
    <citation type="journal article" date="2019" name="Int. J. Syst. Evol. Microbiol.">
        <title>The Global Catalogue of Microorganisms (GCM) 10K type strain sequencing project: providing services to taxonomists for standard genome sequencing and annotation.</title>
        <authorList>
            <consortium name="The Broad Institute Genomics Platform"/>
            <consortium name="The Broad Institute Genome Sequencing Center for Infectious Disease"/>
            <person name="Wu L."/>
            <person name="Ma J."/>
        </authorList>
    </citation>
    <scope>NUCLEOTIDE SEQUENCE [LARGE SCALE GENOMIC DNA]</scope>
    <source>
        <strain evidence="7">NBRC 101365</strain>
    </source>
</reference>
<feature type="domain" description="HTH marR-type" evidence="5">
    <location>
        <begin position="6"/>
        <end position="138"/>
    </location>
</feature>
<dbReference type="RefSeq" id="WP_284314784.1">
    <property type="nucleotide sequence ID" value="NZ_BSPC01000054.1"/>
</dbReference>
<dbReference type="InterPro" id="IPR001845">
    <property type="entry name" value="HTH_ArsR_DNA-bd_dom"/>
</dbReference>
<evidence type="ECO:0000256" key="1">
    <source>
        <dbReference type="ARBA" id="ARBA00023015"/>
    </source>
</evidence>
<comment type="caution">
    <text evidence="6">The sequence shown here is derived from an EMBL/GenBank/DDBJ whole genome shotgun (WGS) entry which is preliminary data.</text>
</comment>
<dbReference type="Proteomes" id="UP001156882">
    <property type="component" value="Unassembled WGS sequence"/>
</dbReference>
<sequence>MRHPASKTLGYQLIHVARLHRARTAKLLEALGLFPGQEQVLEALAGREALSMSELADILRVRPPTASKTIARLSAAGLIERKATDGDGRVVRVALSPTGKDKAAAIAALALDIEAEATSHLDGKDRKRLRKLLKRVEKGFKHALGGEMDPDDDDGADDGDADEV</sequence>
<evidence type="ECO:0000256" key="3">
    <source>
        <dbReference type="ARBA" id="ARBA00023163"/>
    </source>
</evidence>
<dbReference type="PRINTS" id="PR00598">
    <property type="entry name" value="HTHMARR"/>
</dbReference>
<organism evidence="6 7">
    <name type="scientific">Labrys miyagiensis</name>
    <dbReference type="NCBI Taxonomy" id="346912"/>
    <lineage>
        <taxon>Bacteria</taxon>
        <taxon>Pseudomonadati</taxon>
        <taxon>Pseudomonadota</taxon>
        <taxon>Alphaproteobacteria</taxon>
        <taxon>Hyphomicrobiales</taxon>
        <taxon>Xanthobacteraceae</taxon>
        <taxon>Labrys</taxon>
    </lineage>
</organism>
<dbReference type="InterPro" id="IPR000835">
    <property type="entry name" value="HTH_MarR-typ"/>
</dbReference>
<evidence type="ECO:0000259" key="5">
    <source>
        <dbReference type="PROSITE" id="PS50995"/>
    </source>
</evidence>
<keyword evidence="1" id="KW-0805">Transcription regulation</keyword>
<keyword evidence="3" id="KW-0804">Transcription</keyword>
<evidence type="ECO:0000313" key="6">
    <source>
        <dbReference type="EMBL" id="GLS21783.1"/>
    </source>
</evidence>
<evidence type="ECO:0000256" key="4">
    <source>
        <dbReference type="SAM" id="MobiDB-lite"/>
    </source>
</evidence>
<name>A0ABQ6CN58_9HYPH</name>
<dbReference type="InterPro" id="IPR036390">
    <property type="entry name" value="WH_DNA-bd_sf"/>
</dbReference>
<keyword evidence="2" id="KW-0238">DNA-binding</keyword>
<evidence type="ECO:0000313" key="7">
    <source>
        <dbReference type="Proteomes" id="UP001156882"/>
    </source>
</evidence>
<keyword evidence="7" id="KW-1185">Reference proteome</keyword>
<dbReference type="Gene3D" id="1.10.10.10">
    <property type="entry name" value="Winged helix-like DNA-binding domain superfamily/Winged helix DNA-binding domain"/>
    <property type="match status" value="1"/>
</dbReference>
<proteinExistence type="predicted"/>
<accession>A0ABQ6CN58</accession>
<protein>
    <submittedName>
        <fullName evidence="6">MarR family transcriptional regulator</fullName>
    </submittedName>
</protein>
<dbReference type="SMART" id="SM00418">
    <property type="entry name" value="HTH_ARSR"/>
    <property type="match status" value="1"/>
</dbReference>
<feature type="compositionally biased region" description="Acidic residues" evidence="4">
    <location>
        <begin position="148"/>
        <end position="164"/>
    </location>
</feature>
<gene>
    <name evidence="6" type="ORF">GCM10007874_48000</name>
</gene>
<dbReference type="EMBL" id="BSPC01000054">
    <property type="protein sequence ID" value="GLS21783.1"/>
    <property type="molecule type" value="Genomic_DNA"/>
</dbReference>
<dbReference type="PANTHER" id="PTHR42756:SF1">
    <property type="entry name" value="TRANSCRIPTIONAL REPRESSOR OF EMRAB OPERON"/>
    <property type="match status" value="1"/>
</dbReference>